<dbReference type="CDD" id="cd17341">
    <property type="entry name" value="MFS_NRT2_like"/>
    <property type="match status" value="1"/>
</dbReference>
<keyword evidence="4 6" id="KW-1133">Transmembrane helix</keyword>
<feature type="transmembrane region" description="Helical" evidence="6">
    <location>
        <begin position="114"/>
        <end position="135"/>
    </location>
</feature>
<organism evidence="7 8">
    <name type="scientific">Actinokineospora iranica</name>
    <dbReference type="NCBI Taxonomy" id="1271860"/>
    <lineage>
        <taxon>Bacteria</taxon>
        <taxon>Bacillati</taxon>
        <taxon>Actinomycetota</taxon>
        <taxon>Actinomycetes</taxon>
        <taxon>Pseudonocardiales</taxon>
        <taxon>Pseudonocardiaceae</taxon>
        <taxon>Actinokineospora</taxon>
    </lineage>
</organism>
<dbReference type="Gene3D" id="1.20.1250.20">
    <property type="entry name" value="MFS general substrate transporter like domains"/>
    <property type="match status" value="1"/>
</dbReference>
<dbReference type="EMBL" id="FMZZ01000006">
    <property type="protein sequence ID" value="SDC98794.1"/>
    <property type="molecule type" value="Genomic_DNA"/>
</dbReference>
<dbReference type="SUPFAM" id="SSF103473">
    <property type="entry name" value="MFS general substrate transporter"/>
    <property type="match status" value="1"/>
</dbReference>
<comment type="subcellular location">
    <subcellularLocation>
        <location evidence="1">Membrane</location>
        <topology evidence="1">Multi-pass membrane protein</topology>
    </subcellularLocation>
</comment>
<dbReference type="Pfam" id="PF07690">
    <property type="entry name" value="MFS_1"/>
    <property type="match status" value="1"/>
</dbReference>
<dbReference type="AlphaFoldDB" id="A0A1G6R3F6"/>
<reference evidence="8" key="1">
    <citation type="submission" date="2016-10" db="EMBL/GenBank/DDBJ databases">
        <authorList>
            <person name="Varghese N."/>
            <person name="Submissions S."/>
        </authorList>
    </citation>
    <scope>NUCLEOTIDE SEQUENCE [LARGE SCALE GENOMIC DNA]</scope>
    <source>
        <strain evidence="8">IBRC-M 10403</strain>
    </source>
</reference>
<dbReference type="GO" id="GO:0016020">
    <property type="term" value="C:membrane"/>
    <property type="evidence" value="ECO:0007669"/>
    <property type="project" value="UniProtKB-SubCell"/>
</dbReference>
<keyword evidence="5 6" id="KW-0472">Membrane</keyword>
<dbReference type="PANTHER" id="PTHR23515">
    <property type="entry name" value="HIGH-AFFINITY NITRATE TRANSPORTER 2.3"/>
    <property type="match status" value="1"/>
</dbReference>
<evidence type="ECO:0000313" key="8">
    <source>
        <dbReference type="Proteomes" id="UP000199501"/>
    </source>
</evidence>
<sequence length="513" mass="55204">MSLAVESPPTGQPKRRKGRWIDHWEPENEEFWEKTGKPIARRNLIFSIFAEHLGFSIWVLWSVVVLNLSNAGFGGGTPFTPSELFWLTALPNLVGSALRIPYTFAVPKFGGRVWTAISAALLLVPTTALAAMVHFDFVRSQSHDTQFTIMLVISALAGVGGGNFSSSMANISFFYPEKRKGLALGLNAAGGNLGVAVVQLITPLVVIIGVPYAIAKNPVHPVHLAYAGLMWMPFIIAAVVGAWFWMDSLTMAKSDTKSYLTCLSQGQTWIVSILYIGSFGSFIGFSFALPLVIRLTFPEFLAQNPFIGTYLAGLGFLGALIGSFSRPFGGWIADKIGGAKVTLWVFISMAAFTLLAMYGVNQRSFAIFFASYMVIFALSGAGNGSIYRMIPVIFGELGRKEAATGAITRDEATLKFKRMAAAVIGIAGAIGSFGGFLIQQIFRIASVPVGSAVNSAKTVEAKAAAAAEHATWSTSALGVFIVGYVIFAGMTWFFYLRKTTETSRFPSLAHAGV</sequence>
<evidence type="ECO:0000256" key="3">
    <source>
        <dbReference type="ARBA" id="ARBA00022692"/>
    </source>
</evidence>
<keyword evidence="3 6" id="KW-0812">Transmembrane</keyword>
<dbReference type="STRING" id="1271860.SAMN05216174_106105"/>
<feature type="transmembrane region" description="Helical" evidence="6">
    <location>
        <begin position="84"/>
        <end position="102"/>
    </location>
</feature>
<evidence type="ECO:0000256" key="5">
    <source>
        <dbReference type="ARBA" id="ARBA00023136"/>
    </source>
</evidence>
<dbReference type="OrthoDB" id="9771451at2"/>
<dbReference type="InterPro" id="IPR011701">
    <property type="entry name" value="MFS"/>
</dbReference>
<feature type="transmembrane region" description="Helical" evidence="6">
    <location>
        <begin position="341"/>
        <end position="360"/>
    </location>
</feature>
<protein>
    <submittedName>
        <fullName evidence="7">MFS transporter, NNP family, nitrate/nitrite transporter</fullName>
    </submittedName>
</protein>
<evidence type="ECO:0000256" key="4">
    <source>
        <dbReference type="ARBA" id="ARBA00022989"/>
    </source>
</evidence>
<feature type="transmembrane region" description="Helical" evidence="6">
    <location>
        <begin position="366"/>
        <end position="390"/>
    </location>
</feature>
<feature type="transmembrane region" description="Helical" evidence="6">
    <location>
        <begin position="476"/>
        <end position="496"/>
    </location>
</feature>
<evidence type="ECO:0000256" key="6">
    <source>
        <dbReference type="SAM" id="Phobius"/>
    </source>
</evidence>
<proteinExistence type="inferred from homology"/>
<feature type="transmembrane region" description="Helical" evidence="6">
    <location>
        <begin position="147"/>
        <end position="173"/>
    </location>
</feature>
<evidence type="ECO:0000256" key="2">
    <source>
        <dbReference type="ARBA" id="ARBA00008432"/>
    </source>
</evidence>
<keyword evidence="8" id="KW-1185">Reference proteome</keyword>
<dbReference type="RefSeq" id="WP_091450521.1">
    <property type="nucleotide sequence ID" value="NZ_FMZZ01000006.1"/>
</dbReference>
<evidence type="ECO:0000313" key="7">
    <source>
        <dbReference type="EMBL" id="SDC98794.1"/>
    </source>
</evidence>
<feature type="transmembrane region" description="Helical" evidence="6">
    <location>
        <begin position="305"/>
        <end position="329"/>
    </location>
</feature>
<feature type="transmembrane region" description="Helical" evidence="6">
    <location>
        <begin position="44"/>
        <end position="64"/>
    </location>
</feature>
<dbReference type="InterPro" id="IPR036259">
    <property type="entry name" value="MFS_trans_sf"/>
</dbReference>
<dbReference type="Proteomes" id="UP000199501">
    <property type="component" value="Unassembled WGS sequence"/>
</dbReference>
<comment type="similarity">
    <text evidence="2">Belongs to the major facilitator superfamily. Nitrate/nitrite porter (TC 2.A.1.8) family.</text>
</comment>
<accession>A0A1G6R3F6</accession>
<name>A0A1G6R3F6_9PSEU</name>
<dbReference type="InterPro" id="IPR044772">
    <property type="entry name" value="NO3_transporter"/>
</dbReference>
<dbReference type="GO" id="GO:0015112">
    <property type="term" value="F:nitrate transmembrane transporter activity"/>
    <property type="evidence" value="ECO:0007669"/>
    <property type="project" value="InterPro"/>
</dbReference>
<feature type="transmembrane region" description="Helical" evidence="6">
    <location>
        <begin position="226"/>
        <end position="246"/>
    </location>
</feature>
<evidence type="ECO:0000256" key="1">
    <source>
        <dbReference type="ARBA" id="ARBA00004141"/>
    </source>
</evidence>
<feature type="transmembrane region" description="Helical" evidence="6">
    <location>
        <begin position="267"/>
        <end position="293"/>
    </location>
</feature>
<feature type="transmembrane region" description="Helical" evidence="6">
    <location>
        <begin position="193"/>
        <end position="214"/>
    </location>
</feature>
<gene>
    <name evidence="7" type="ORF">SAMN05216174_106105</name>
</gene>
<feature type="transmembrane region" description="Helical" evidence="6">
    <location>
        <begin position="419"/>
        <end position="442"/>
    </location>
</feature>